<evidence type="ECO:0000256" key="6">
    <source>
        <dbReference type="ARBA" id="ARBA00022741"/>
    </source>
</evidence>
<dbReference type="FunFam" id="2.60.120.430:FF:000005">
    <property type="entry name" value="Putative receptor-like protein kinase"/>
    <property type="match status" value="1"/>
</dbReference>
<evidence type="ECO:0000256" key="8">
    <source>
        <dbReference type="ARBA" id="ARBA00022840"/>
    </source>
</evidence>
<organism evidence="16">
    <name type="scientific">Brassica napus</name>
    <name type="common">Rape</name>
    <dbReference type="NCBI Taxonomy" id="3708"/>
    <lineage>
        <taxon>Eukaryota</taxon>
        <taxon>Viridiplantae</taxon>
        <taxon>Streptophyta</taxon>
        <taxon>Embryophyta</taxon>
        <taxon>Tracheophyta</taxon>
        <taxon>Spermatophyta</taxon>
        <taxon>Magnoliopsida</taxon>
        <taxon>eudicotyledons</taxon>
        <taxon>Gunneridae</taxon>
        <taxon>Pentapetalae</taxon>
        <taxon>rosids</taxon>
        <taxon>malvids</taxon>
        <taxon>Brassicales</taxon>
        <taxon>Brassicaceae</taxon>
        <taxon>Brassiceae</taxon>
        <taxon>Brassica</taxon>
    </lineage>
</organism>
<dbReference type="Gene3D" id="1.10.510.10">
    <property type="entry name" value="Transferase(Phosphotransferase) domain 1"/>
    <property type="match status" value="1"/>
</dbReference>
<keyword evidence="3" id="KW-0808">Transferase</keyword>
<evidence type="ECO:0000256" key="1">
    <source>
        <dbReference type="ARBA" id="ARBA00004167"/>
    </source>
</evidence>
<evidence type="ECO:0000256" key="10">
    <source>
        <dbReference type="ARBA" id="ARBA00023136"/>
    </source>
</evidence>
<dbReference type="GO" id="GO:0016020">
    <property type="term" value="C:membrane"/>
    <property type="evidence" value="ECO:0007669"/>
    <property type="project" value="UniProtKB-SubCell"/>
</dbReference>
<keyword evidence="8 12" id="KW-0067">ATP-binding</keyword>
<evidence type="ECO:0000256" key="4">
    <source>
        <dbReference type="ARBA" id="ARBA00022692"/>
    </source>
</evidence>
<evidence type="ECO:0000259" key="15">
    <source>
        <dbReference type="PROSITE" id="PS50011"/>
    </source>
</evidence>
<evidence type="ECO:0000256" key="11">
    <source>
        <dbReference type="ARBA" id="ARBA00023180"/>
    </source>
</evidence>
<dbReference type="PROSITE" id="PS00108">
    <property type="entry name" value="PROTEIN_KINASE_ST"/>
    <property type="match status" value="1"/>
</dbReference>
<protein>
    <submittedName>
        <fullName evidence="16">(rape) hypothetical protein</fullName>
    </submittedName>
</protein>
<dbReference type="FunFam" id="1.10.510.10:FF:000058">
    <property type="entry name" value="Receptor-like protein kinase FERONIA"/>
    <property type="match status" value="1"/>
</dbReference>
<dbReference type="GO" id="GO:0005524">
    <property type="term" value="F:ATP binding"/>
    <property type="evidence" value="ECO:0007669"/>
    <property type="project" value="UniProtKB-UniRule"/>
</dbReference>
<feature type="binding site" evidence="12">
    <location>
        <position position="541"/>
    </location>
    <ligand>
        <name>ATP</name>
        <dbReference type="ChEBI" id="CHEBI:30616"/>
    </ligand>
</feature>
<dbReference type="EMBL" id="HG994373">
    <property type="protein sequence ID" value="CAF1759319.1"/>
    <property type="molecule type" value="Genomic_DNA"/>
</dbReference>
<dbReference type="PROSITE" id="PS00107">
    <property type="entry name" value="PROTEIN_KINASE_ATP"/>
    <property type="match status" value="1"/>
</dbReference>
<gene>
    <name evidence="16" type="ORF">DARMORV10_C09P44690.1</name>
</gene>
<keyword evidence="9" id="KW-1133">Transmembrane helix</keyword>
<comment type="subcellular location">
    <subcellularLocation>
        <location evidence="1">Membrane</location>
        <topology evidence="1">Single-pass membrane protein</topology>
    </subcellularLocation>
</comment>
<dbReference type="Pfam" id="PF07714">
    <property type="entry name" value="PK_Tyr_Ser-Thr"/>
    <property type="match status" value="1"/>
</dbReference>
<dbReference type="InterPro" id="IPR024788">
    <property type="entry name" value="Malectin-like_Carb-bd_dom"/>
</dbReference>
<evidence type="ECO:0000313" key="16">
    <source>
        <dbReference type="EMBL" id="CAF1759319.1"/>
    </source>
</evidence>
<keyword evidence="4" id="KW-0812">Transmembrane</keyword>
<dbReference type="PROSITE" id="PS50011">
    <property type="entry name" value="PROTEIN_KINASE_DOM"/>
    <property type="match status" value="1"/>
</dbReference>
<evidence type="ECO:0000256" key="14">
    <source>
        <dbReference type="SAM" id="SignalP"/>
    </source>
</evidence>
<keyword evidence="7" id="KW-0418">Kinase</keyword>
<keyword evidence="10" id="KW-0472">Membrane</keyword>
<dbReference type="FunFam" id="2.60.120.430:FF:000001">
    <property type="entry name" value="Receptor-like protein kinase FERONIA"/>
    <property type="match status" value="1"/>
</dbReference>
<sequence length="858" mass="93579">MVFIITKPFLVLLLLLLFLSCYTSSALFTPPDNYLISCGSSQNITYQGRTFVPDSLHPSLVLKTGNSSVATTSSSNASISIYQTARVFSGLASYRFKITSLGRHWIRLHFSPINWNLNSASITVVTDDFVLLNNFSFKSHNGSYIFKEYAVNVTSDLLTLTFIPWNGSVVFVNAIEVVSVPDSLIPDQALALNPSSPFSGLSHLAFETVYRLNMGGPLLTSENDTLGRQWENDAKYLHVNSSVLVVTANPSSIKYSASVTQETAPNMVYATADTMGEEANVASPSFNVTWVLPVEPEFRYFVRVHFCDVVSQALNTLVFNLYVNDDLALGSLDLSTLTNGLNVPYFKDFISNASVESPRVLTVSVGPDSQADITNATMNGLEVLKICNEAKSLSGLSSVKSLLPGGSDSKKTEVIIGSAVGAFAAVLLIAVCCYCCLAASRKKRLTSPQEGGNGNGNGNGHPWLPLPLYGLSQTLTKSTASHKSNTASCISLASTHLGRVFMFQEIMDATNKFDESSLLGVGGFGRVYKGTLEDGTKVAVKRGNPRSEQGMAEFRTEIEMLSKLRHRHLVSLIGYCDERSEMILVYEYMANGPLRSHLYGAELPPLSWKQRLEICIGAARGLHYLHTGASQSIIHRDVKTTNILLDENLVAKVADFGLSKTGPSLDQTHVSTAVKGSFGYLDPEYFRRQQLTEKSDVYSFGVVLMEVLCCRPALNPVLPREQVNIAEWAMAWQKKGLLDQIMDSYLTGKVNPASLKKFGETAEKCLAEYGVDRPSMGDVLWNLEYALQLEETSSALMEADDNSTNHIPGIPMAPMEPFDNSMSMMERGGGNSGTGTDDDAEDATTSAVFSQLVHPRGR</sequence>
<dbReference type="CDD" id="cd14066">
    <property type="entry name" value="STKc_IRAK"/>
    <property type="match status" value="1"/>
</dbReference>
<evidence type="ECO:0000256" key="13">
    <source>
        <dbReference type="SAM" id="MobiDB-lite"/>
    </source>
</evidence>
<dbReference type="Gene3D" id="2.60.120.430">
    <property type="entry name" value="Galactose-binding lectin"/>
    <property type="match status" value="2"/>
</dbReference>
<dbReference type="InterPro" id="IPR000719">
    <property type="entry name" value="Prot_kinase_dom"/>
</dbReference>
<dbReference type="InterPro" id="IPR008271">
    <property type="entry name" value="Ser/Thr_kinase_AS"/>
</dbReference>
<evidence type="ECO:0000256" key="9">
    <source>
        <dbReference type="ARBA" id="ARBA00022989"/>
    </source>
</evidence>
<feature type="domain" description="Protein kinase" evidence="15">
    <location>
        <begin position="513"/>
        <end position="786"/>
    </location>
</feature>
<evidence type="ECO:0000256" key="5">
    <source>
        <dbReference type="ARBA" id="ARBA00022729"/>
    </source>
</evidence>
<dbReference type="FunFam" id="3.30.200.20:FF:000039">
    <property type="entry name" value="receptor-like protein kinase FERONIA"/>
    <property type="match status" value="1"/>
</dbReference>
<dbReference type="OrthoDB" id="4062651at2759"/>
<dbReference type="PROSITE" id="PS51257">
    <property type="entry name" value="PROKAR_LIPOPROTEIN"/>
    <property type="match status" value="1"/>
</dbReference>
<keyword evidence="2" id="KW-0723">Serine/threonine-protein kinase</keyword>
<evidence type="ECO:0000256" key="2">
    <source>
        <dbReference type="ARBA" id="ARBA00022527"/>
    </source>
</evidence>
<dbReference type="Proteomes" id="UP001295469">
    <property type="component" value="Chromosome C09"/>
</dbReference>
<dbReference type="SMR" id="A0A816IWB9"/>
<proteinExistence type="predicted"/>
<feature type="region of interest" description="Disordered" evidence="13">
    <location>
        <begin position="822"/>
        <end position="858"/>
    </location>
</feature>
<dbReference type="Gene3D" id="3.30.200.20">
    <property type="entry name" value="Phosphorylase Kinase, domain 1"/>
    <property type="match status" value="1"/>
</dbReference>
<dbReference type="SUPFAM" id="SSF56112">
    <property type="entry name" value="Protein kinase-like (PK-like)"/>
    <property type="match status" value="1"/>
</dbReference>
<keyword evidence="5 14" id="KW-0732">Signal</keyword>
<evidence type="ECO:0000256" key="3">
    <source>
        <dbReference type="ARBA" id="ARBA00022679"/>
    </source>
</evidence>
<name>A0A816IWB9_BRANA</name>
<dbReference type="InterPro" id="IPR011009">
    <property type="entry name" value="Kinase-like_dom_sf"/>
</dbReference>
<dbReference type="PANTHER" id="PTHR47989">
    <property type="entry name" value="OS01G0750732 PROTEIN"/>
    <property type="match status" value="1"/>
</dbReference>
<reference evidence="16" key="1">
    <citation type="submission" date="2021-01" db="EMBL/GenBank/DDBJ databases">
        <authorList>
            <consortium name="Genoscope - CEA"/>
            <person name="William W."/>
        </authorList>
    </citation>
    <scope>NUCLEOTIDE SEQUENCE</scope>
</reference>
<dbReference type="Pfam" id="PF12819">
    <property type="entry name" value="Malectin_like"/>
    <property type="match status" value="1"/>
</dbReference>
<dbReference type="GO" id="GO:0004674">
    <property type="term" value="F:protein serine/threonine kinase activity"/>
    <property type="evidence" value="ECO:0007669"/>
    <property type="project" value="UniProtKB-KW"/>
</dbReference>
<dbReference type="AlphaFoldDB" id="A0A816IWB9"/>
<feature type="chain" id="PRO_5033053862" evidence="14">
    <location>
        <begin position="26"/>
        <end position="858"/>
    </location>
</feature>
<dbReference type="InterPro" id="IPR017441">
    <property type="entry name" value="Protein_kinase_ATP_BS"/>
</dbReference>
<dbReference type="PANTHER" id="PTHR47989:SF62">
    <property type="entry name" value="OS05G0423500 PROTEIN"/>
    <property type="match status" value="1"/>
</dbReference>
<evidence type="ECO:0000256" key="12">
    <source>
        <dbReference type="PROSITE-ProRule" id="PRU10141"/>
    </source>
</evidence>
<keyword evidence="6 12" id="KW-0547">Nucleotide-binding</keyword>
<dbReference type="KEGG" id="bna:106423181"/>
<dbReference type="SMART" id="SM00220">
    <property type="entry name" value="S_TKc"/>
    <property type="match status" value="1"/>
</dbReference>
<feature type="signal peptide" evidence="14">
    <location>
        <begin position="1"/>
        <end position="25"/>
    </location>
</feature>
<dbReference type="InterPro" id="IPR001245">
    <property type="entry name" value="Ser-Thr/Tyr_kinase_cat_dom"/>
</dbReference>
<evidence type="ECO:0000256" key="7">
    <source>
        <dbReference type="ARBA" id="ARBA00022777"/>
    </source>
</evidence>
<keyword evidence="11" id="KW-0325">Glycoprotein</keyword>
<accession>A0A816IWB9</accession>